<dbReference type="AlphaFoldDB" id="A0A8J6IT43"/>
<sequence>MFWLAFALFLILEGIGPLLFPKKWRRYILQIAEQPPQNLRTMGAVMVAIGVILWHVMK</sequence>
<dbReference type="Proteomes" id="UP000601768">
    <property type="component" value="Unassembled WGS sequence"/>
</dbReference>
<reference evidence="2" key="2">
    <citation type="submission" date="2020-08" db="EMBL/GenBank/DDBJ databases">
        <authorList>
            <person name="Lai Q."/>
        </authorList>
    </citation>
    <scope>NUCLEOTIDE SEQUENCE</scope>
    <source>
        <strain evidence="2">S27-2</strain>
    </source>
</reference>
<accession>A0A8J6IT43</accession>
<organism evidence="2 3">
    <name type="scientific">Neptunicella marina</name>
    <dbReference type="NCBI Taxonomy" id="2125989"/>
    <lineage>
        <taxon>Bacteria</taxon>
        <taxon>Pseudomonadati</taxon>
        <taxon>Pseudomonadota</taxon>
        <taxon>Gammaproteobacteria</taxon>
        <taxon>Alteromonadales</taxon>
        <taxon>Alteromonadaceae</taxon>
        <taxon>Neptunicella</taxon>
    </lineage>
</organism>
<keyword evidence="3" id="KW-1185">Reference proteome</keyword>
<dbReference type="EMBL" id="JACNEP010000005">
    <property type="protein sequence ID" value="MBC3765844.1"/>
    <property type="molecule type" value="Genomic_DNA"/>
</dbReference>
<feature type="transmembrane region" description="Helical" evidence="1">
    <location>
        <begin position="38"/>
        <end position="57"/>
    </location>
</feature>
<evidence type="ECO:0000256" key="1">
    <source>
        <dbReference type="SAM" id="Phobius"/>
    </source>
</evidence>
<protein>
    <submittedName>
        <fullName evidence="2">DUF2065 domain-containing protein</fullName>
    </submittedName>
</protein>
<evidence type="ECO:0000313" key="3">
    <source>
        <dbReference type="Proteomes" id="UP000601768"/>
    </source>
</evidence>
<reference evidence="2" key="1">
    <citation type="journal article" date="2018" name="Int. J. Syst. Evol. Microbiol.">
        <title>Neptunicella marina gen. nov., sp. nov., isolated from surface seawater.</title>
        <authorList>
            <person name="Liu X."/>
            <person name="Lai Q."/>
            <person name="Du Y."/>
            <person name="Zhang X."/>
            <person name="Liu Z."/>
            <person name="Sun F."/>
            <person name="Shao Z."/>
        </authorList>
    </citation>
    <scope>NUCLEOTIDE SEQUENCE</scope>
    <source>
        <strain evidence="2">S27-2</strain>
    </source>
</reference>
<dbReference type="Pfam" id="PF09838">
    <property type="entry name" value="DUF2065"/>
    <property type="match status" value="1"/>
</dbReference>
<keyword evidence="1" id="KW-1133">Transmembrane helix</keyword>
<keyword evidence="1" id="KW-0472">Membrane</keyword>
<dbReference type="PANTHER" id="PTHR38602">
    <property type="entry name" value="INNER MEMBRANE PROTEIN-RELATED"/>
    <property type="match status" value="1"/>
</dbReference>
<name>A0A8J6IT43_9ALTE</name>
<gene>
    <name evidence="2" type="ORF">H8B19_08140</name>
</gene>
<keyword evidence="1" id="KW-0812">Transmembrane</keyword>
<evidence type="ECO:0000313" key="2">
    <source>
        <dbReference type="EMBL" id="MBC3765844.1"/>
    </source>
</evidence>
<dbReference type="PANTHER" id="PTHR38602:SF1">
    <property type="entry name" value="INNER MEMBRANE PROTEIN"/>
    <property type="match status" value="1"/>
</dbReference>
<comment type="caution">
    <text evidence="2">The sequence shown here is derived from an EMBL/GenBank/DDBJ whole genome shotgun (WGS) entry which is preliminary data.</text>
</comment>
<dbReference type="InterPro" id="IPR019201">
    <property type="entry name" value="DUF2065"/>
</dbReference>
<proteinExistence type="predicted"/>